<accession>A0A699VW58</accession>
<sequence length="79" mass="8807">MYALTHHPLIVFNSLVKQFWATATVHNHKAGPSQIISNIDGNEVVVTESLIRTQLQLNDVDGLYEFTLTDVLDGMRVIG</sequence>
<feature type="non-terminal residue" evidence="1">
    <location>
        <position position="79"/>
    </location>
</feature>
<gene>
    <name evidence="1" type="ORF">Tci_909707</name>
</gene>
<protein>
    <recommendedName>
        <fullName evidence="2">Xylulose kinase-1</fullName>
    </recommendedName>
</protein>
<name>A0A699VW58_TANCI</name>
<reference evidence="1" key="1">
    <citation type="journal article" date="2019" name="Sci. Rep.">
        <title>Draft genome of Tanacetum cinerariifolium, the natural source of mosquito coil.</title>
        <authorList>
            <person name="Yamashiro T."/>
            <person name="Shiraishi A."/>
            <person name="Satake H."/>
            <person name="Nakayama K."/>
        </authorList>
    </citation>
    <scope>NUCLEOTIDE SEQUENCE</scope>
</reference>
<evidence type="ECO:0008006" key="2">
    <source>
        <dbReference type="Google" id="ProtNLM"/>
    </source>
</evidence>
<proteinExistence type="predicted"/>
<dbReference type="AlphaFoldDB" id="A0A699VW58"/>
<dbReference type="EMBL" id="BKCJ011490028">
    <property type="protein sequence ID" value="GFD37738.1"/>
    <property type="molecule type" value="Genomic_DNA"/>
</dbReference>
<organism evidence="1">
    <name type="scientific">Tanacetum cinerariifolium</name>
    <name type="common">Dalmatian daisy</name>
    <name type="synonym">Chrysanthemum cinerariifolium</name>
    <dbReference type="NCBI Taxonomy" id="118510"/>
    <lineage>
        <taxon>Eukaryota</taxon>
        <taxon>Viridiplantae</taxon>
        <taxon>Streptophyta</taxon>
        <taxon>Embryophyta</taxon>
        <taxon>Tracheophyta</taxon>
        <taxon>Spermatophyta</taxon>
        <taxon>Magnoliopsida</taxon>
        <taxon>eudicotyledons</taxon>
        <taxon>Gunneridae</taxon>
        <taxon>Pentapetalae</taxon>
        <taxon>asterids</taxon>
        <taxon>campanulids</taxon>
        <taxon>Asterales</taxon>
        <taxon>Asteraceae</taxon>
        <taxon>Asteroideae</taxon>
        <taxon>Anthemideae</taxon>
        <taxon>Anthemidinae</taxon>
        <taxon>Tanacetum</taxon>
    </lineage>
</organism>
<evidence type="ECO:0000313" key="1">
    <source>
        <dbReference type="EMBL" id="GFD37738.1"/>
    </source>
</evidence>
<comment type="caution">
    <text evidence="1">The sequence shown here is derived from an EMBL/GenBank/DDBJ whole genome shotgun (WGS) entry which is preliminary data.</text>
</comment>